<evidence type="ECO:0000256" key="4">
    <source>
        <dbReference type="ARBA" id="ARBA00023136"/>
    </source>
</evidence>
<evidence type="ECO:0000313" key="9">
    <source>
        <dbReference type="Proteomes" id="UP000316426"/>
    </source>
</evidence>
<dbReference type="KEGG" id="bmei:Spa11_34060"/>
<keyword evidence="8" id="KW-0378">Hydrolase</keyword>
<keyword evidence="3" id="KW-0479">Metal-binding</keyword>
<evidence type="ECO:0000256" key="3">
    <source>
        <dbReference type="ARBA" id="ARBA00022723"/>
    </source>
</evidence>
<proteinExistence type="predicted"/>
<reference evidence="8 9" key="1">
    <citation type="submission" date="2019-02" db="EMBL/GenBank/DDBJ databases">
        <title>Deep-cultivation of Planctomycetes and their phenomic and genomic characterization uncovers novel biology.</title>
        <authorList>
            <person name="Wiegand S."/>
            <person name="Jogler M."/>
            <person name="Boedeker C."/>
            <person name="Pinto D."/>
            <person name="Vollmers J."/>
            <person name="Rivas-Marin E."/>
            <person name="Kohn T."/>
            <person name="Peeters S.H."/>
            <person name="Heuer A."/>
            <person name="Rast P."/>
            <person name="Oberbeckmann S."/>
            <person name="Bunk B."/>
            <person name="Jeske O."/>
            <person name="Meyerdierks A."/>
            <person name="Storesund J.E."/>
            <person name="Kallscheuer N."/>
            <person name="Luecker S."/>
            <person name="Lage O.M."/>
            <person name="Pohl T."/>
            <person name="Merkel B.J."/>
            <person name="Hornburger P."/>
            <person name="Mueller R.-W."/>
            <person name="Bruemmer F."/>
            <person name="Labrenz M."/>
            <person name="Spormann A.M."/>
            <person name="Op den Camp H."/>
            <person name="Overmann J."/>
            <person name="Amann R."/>
            <person name="Jetten M.S.M."/>
            <person name="Mascher T."/>
            <person name="Medema M.H."/>
            <person name="Devos D.P."/>
            <person name="Kaster A.-K."/>
            <person name="Ovreas L."/>
            <person name="Rohde M."/>
            <person name="Galperin M.Y."/>
            <person name="Jogler C."/>
        </authorList>
    </citation>
    <scope>NUCLEOTIDE SEQUENCE [LARGE SCALE GENOMIC DNA]</scope>
    <source>
        <strain evidence="8 9">Spa11</strain>
    </source>
</reference>
<dbReference type="Proteomes" id="UP000316426">
    <property type="component" value="Chromosome"/>
</dbReference>
<keyword evidence="9" id="KW-1185">Reference proteome</keyword>
<evidence type="ECO:0000256" key="2">
    <source>
        <dbReference type="ARBA" id="ARBA00022519"/>
    </source>
</evidence>
<dbReference type="SUPFAM" id="SSF56300">
    <property type="entry name" value="Metallo-dependent phosphatases"/>
    <property type="match status" value="1"/>
</dbReference>
<sequence length="305" mass="34661">MFLESGCDSATAVLEAPAPVRPAPRPPVVRPDSVRPHRPENRRVVRSLFISDIHLGCRHSQAAALVELLERYEPQKLYIVGDFIDGWKLKNRWRWRPEYDAVLRCLMGFKRRGVELFYTPGNHDNFLRGFLANFGVIDIQDRFVHTAADGRRYVVTHGDQFDRIEQSAQWLSLVGSYAYDVLLTANWFGNRLRGKKHNPYAFCGGIKARVKRLVTHVSEFEQQLVTDARQSDCDGIICGHIHVPRIDSFEDVTYLNTGDWVENCSALIENADGSFELVRCDGQVIDRLPARPTPSLPQRPMAGAC</sequence>
<dbReference type="CDD" id="cd07398">
    <property type="entry name" value="MPP_YbbF-LpxH"/>
    <property type="match status" value="1"/>
</dbReference>
<dbReference type="InterPro" id="IPR004843">
    <property type="entry name" value="Calcineurin-like_PHP"/>
</dbReference>
<dbReference type="AlphaFoldDB" id="A0A518KBM5"/>
<evidence type="ECO:0000256" key="1">
    <source>
        <dbReference type="ARBA" id="ARBA00022475"/>
    </source>
</evidence>
<feature type="domain" description="Calcineurin-like phosphoesterase" evidence="7">
    <location>
        <begin position="46"/>
        <end position="244"/>
    </location>
</feature>
<evidence type="ECO:0000256" key="6">
    <source>
        <dbReference type="SAM" id="MobiDB-lite"/>
    </source>
</evidence>
<evidence type="ECO:0000313" key="8">
    <source>
        <dbReference type="EMBL" id="QDV75193.1"/>
    </source>
</evidence>
<accession>A0A518KBM5</accession>
<protein>
    <submittedName>
        <fullName evidence="8">UDP-2,3-diacylglucosamine hydrolase</fullName>
    </submittedName>
</protein>
<evidence type="ECO:0000259" key="7">
    <source>
        <dbReference type="Pfam" id="PF00149"/>
    </source>
</evidence>
<gene>
    <name evidence="8" type="ORF">Spa11_34060</name>
</gene>
<keyword evidence="4" id="KW-0472">Membrane</keyword>
<dbReference type="PANTHER" id="PTHR34990:SF2">
    <property type="entry name" value="BLL8164 PROTEIN"/>
    <property type="match status" value="1"/>
</dbReference>
<dbReference type="GO" id="GO:0008758">
    <property type="term" value="F:UDP-2,3-diacylglucosamine hydrolase activity"/>
    <property type="evidence" value="ECO:0007669"/>
    <property type="project" value="TreeGrafter"/>
</dbReference>
<feature type="region of interest" description="Disordered" evidence="6">
    <location>
        <begin position="16"/>
        <end position="37"/>
    </location>
</feature>
<dbReference type="InterPro" id="IPR043461">
    <property type="entry name" value="LpxH-like"/>
</dbReference>
<dbReference type="EMBL" id="CP036349">
    <property type="protein sequence ID" value="QDV75193.1"/>
    <property type="molecule type" value="Genomic_DNA"/>
</dbReference>
<dbReference type="GO" id="GO:0046872">
    <property type="term" value="F:metal ion binding"/>
    <property type="evidence" value="ECO:0007669"/>
    <property type="project" value="UniProtKB-KW"/>
</dbReference>
<dbReference type="GO" id="GO:0016020">
    <property type="term" value="C:membrane"/>
    <property type="evidence" value="ECO:0007669"/>
    <property type="project" value="GOC"/>
</dbReference>
<organism evidence="8 9">
    <name type="scientific">Botrimarina mediterranea</name>
    <dbReference type="NCBI Taxonomy" id="2528022"/>
    <lineage>
        <taxon>Bacteria</taxon>
        <taxon>Pseudomonadati</taxon>
        <taxon>Planctomycetota</taxon>
        <taxon>Planctomycetia</taxon>
        <taxon>Pirellulales</taxon>
        <taxon>Lacipirellulaceae</taxon>
        <taxon>Botrimarina</taxon>
    </lineage>
</organism>
<dbReference type="Pfam" id="PF00149">
    <property type="entry name" value="Metallophos"/>
    <property type="match status" value="1"/>
</dbReference>
<dbReference type="PANTHER" id="PTHR34990">
    <property type="entry name" value="UDP-2,3-DIACYLGLUCOSAMINE HYDROLASE-RELATED"/>
    <property type="match status" value="1"/>
</dbReference>
<keyword evidence="2" id="KW-0997">Cell inner membrane</keyword>
<name>A0A518KBM5_9BACT</name>
<keyword evidence="5" id="KW-0464">Manganese</keyword>
<evidence type="ECO:0000256" key="5">
    <source>
        <dbReference type="ARBA" id="ARBA00023211"/>
    </source>
</evidence>
<dbReference type="Gene3D" id="3.60.21.10">
    <property type="match status" value="1"/>
</dbReference>
<keyword evidence="1" id="KW-1003">Cell membrane</keyword>
<dbReference type="GO" id="GO:0009245">
    <property type="term" value="P:lipid A biosynthetic process"/>
    <property type="evidence" value="ECO:0007669"/>
    <property type="project" value="TreeGrafter"/>
</dbReference>
<feature type="compositionally biased region" description="Pro residues" evidence="6">
    <location>
        <begin position="19"/>
        <end position="29"/>
    </location>
</feature>
<dbReference type="InterPro" id="IPR029052">
    <property type="entry name" value="Metallo-depent_PP-like"/>
</dbReference>